<dbReference type="OrthoDB" id="4025267at2759"/>
<dbReference type="GO" id="GO:0005634">
    <property type="term" value="C:nucleus"/>
    <property type="evidence" value="ECO:0007669"/>
    <property type="project" value="UniProtKB-SubCell"/>
</dbReference>
<evidence type="ECO:0000256" key="1">
    <source>
        <dbReference type="ARBA" id="ARBA00004123"/>
    </source>
</evidence>
<feature type="region of interest" description="Disordered" evidence="8">
    <location>
        <begin position="99"/>
        <end position="134"/>
    </location>
</feature>
<name>B9W9X9_CANDC</name>
<evidence type="ECO:0000256" key="5">
    <source>
        <dbReference type="ARBA" id="ARBA00023125"/>
    </source>
</evidence>
<feature type="region of interest" description="Disordered" evidence="8">
    <location>
        <begin position="763"/>
        <end position="816"/>
    </location>
</feature>
<keyword evidence="12" id="KW-1185">Reference proteome</keyword>
<dbReference type="EMBL" id="FM992688">
    <property type="protein sequence ID" value="CAX45617.1"/>
    <property type="molecule type" value="Genomic_DNA"/>
</dbReference>
<dbReference type="SMART" id="SM00066">
    <property type="entry name" value="GAL4"/>
    <property type="match status" value="1"/>
</dbReference>
<dbReference type="GO" id="GO:0006351">
    <property type="term" value="P:DNA-templated transcription"/>
    <property type="evidence" value="ECO:0007669"/>
    <property type="project" value="InterPro"/>
</dbReference>
<dbReference type="KEGG" id="cdu:CD36_12600"/>
<dbReference type="SUPFAM" id="SSF57701">
    <property type="entry name" value="Zn2/Cys6 DNA-binding domain"/>
    <property type="match status" value="1"/>
</dbReference>
<feature type="compositionally biased region" description="Polar residues" evidence="8">
    <location>
        <begin position="800"/>
        <end position="810"/>
    </location>
</feature>
<dbReference type="InterPro" id="IPR036864">
    <property type="entry name" value="Zn2-C6_fun-type_DNA-bd_sf"/>
</dbReference>
<dbReference type="Gene3D" id="4.10.240.10">
    <property type="entry name" value="Zn(2)-C6 fungal-type DNA-binding domain"/>
    <property type="match status" value="1"/>
</dbReference>
<evidence type="ECO:0000256" key="8">
    <source>
        <dbReference type="SAM" id="MobiDB-lite"/>
    </source>
</evidence>
<dbReference type="PROSITE" id="PS00463">
    <property type="entry name" value="ZN2_CY6_FUNGAL_1"/>
    <property type="match status" value="1"/>
</dbReference>
<proteinExistence type="predicted"/>
<keyword evidence="6" id="KW-0804">Transcription</keyword>
<accession>B9W9X9</accession>
<dbReference type="Pfam" id="PF00172">
    <property type="entry name" value="Zn_clus"/>
    <property type="match status" value="1"/>
</dbReference>
<keyword evidence="5" id="KW-0238">DNA-binding</keyword>
<feature type="region of interest" description="Disordered" evidence="8">
    <location>
        <begin position="208"/>
        <end position="256"/>
    </location>
</feature>
<evidence type="ECO:0000313" key="11">
    <source>
        <dbReference type="EMBL" id="CAX45617.1"/>
    </source>
</evidence>
<feature type="compositionally biased region" description="Polar residues" evidence="8">
    <location>
        <begin position="215"/>
        <end position="234"/>
    </location>
</feature>
<dbReference type="Pfam" id="PF04082">
    <property type="entry name" value="Fungal_trans"/>
    <property type="match status" value="1"/>
</dbReference>
<dbReference type="GO" id="GO:0008270">
    <property type="term" value="F:zinc ion binding"/>
    <property type="evidence" value="ECO:0007669"/>
    <property type="project" value="InterPro"/>
</dbReference>
<dbReference type="GO" id="GO:0000981">
    <property type="term" value="F:DNA-binding transcription factor activity, RNA polymerase II-specific"/>
    <property type="evidence" value="ECO:0007669"/>
    <property type="project" value="InterPro"/>
</dbReference>
<dbReference type="CDD" id="cd12148">
    <property type="entry name" value="fungal_TF_MHR"/>
    <property type="match status" value="1"/>
</dbReference>
<gene>
    <name evidence="10" type="ordered locus">Cd36_12600</name>
    <name evidence="11" type="ORF">CD36_12600</name>
</gene>
<dbReference type="InterPro" id="IPR007219">
    <property type="entry name" value="XnlR_reg_dom"/>
</dbReference>
<evidence type="ECO:0000256" key="3">
    <source>
        <dbReference type="ARBA" id="ARBA00022833"/>
    </source>
</evidence>
<feature type="region of interest" description="Disordered" evidence="8">
    <location>
        <begin position="152"/>
        <end position="183"/>
    </location>
</feature>
<feature type="domain" description="Zn(2)-C6 fungal-type" evidence="9">
    <location>
        <begin position="16"/>
        <end position="45"/>
    </location>
</feature>
<dbReference type="CGD" id="CAL0000160548">
    <property type="gene designation" value="Cd36_12600"/>
</dbReference>
<evidence type="ECO:0000259" key="9">
    <source>
        <dbReference type="PROSITE" id="PS50048"/>
    </source>
</evidence>
<keyword evidence="3" id="KW-0862">Zinc</keyword>
<reference evidence="11 12" key="1">
    <citation type="journal article" date="2009" name="Genome Res.">
        <title>Comparative genomics of the fungal pathogens Candida dubliniensis and Candida albicans.</title>
        <authorList>
            <person name="Jackson A.P."/>
            <person name="Gamble J.A."/>
            <person name="Yeomans T."/>
            <person name="Moran G.P."/>
            <person name="Saunders D."/>
            <person name="Harris D."/>
            <person name="Aslett M."/>
            <person name="Barrell J.F."/>
            <person name="Butler G."/>
            <person name="Citiulo F."/>
            <person name="Coleman D.C."/>
            <person name="de Groot P.W.J."/>
            <person name="Goodwin T.J."/>
            <person name="Quail M.A."/>
            <person name="McQuillan J."/>
            <person name="Munro C.A."/>
            <person name="Pain A."/>
            <person name="Poulter R.T."/>
            <person name="Rajandream M.A."/>
            <person name="Renauld H."/>
            <person name="Spiering M.J."/>
            <person name="Tivey A."/>
            <person name="Gow N.A.R."/>
            <person name="Barrell B."/>
            <person name="Sullivan D.J."/>
            <person name="Berriman M."/>
        </authorList>
    </citation>
    <scope>NUCLEOTIDE SEQUENCE [LARGE SCALE GENOMIC DNA]</scope>
    <source>
        <strain evidence="12">CD36 / ATCC MYA-646 / CBS 7987 / NCPF 3949 / NRRL Y-17841</strain>
    </source>
</reference>
<feature type="compositionally biased region" description="Basic and acidic residues" evidence="8">
    <location>
        <begin position="788"/>
        <end position="799"/>
    </location>
</feature>
<organism evidence="11 12">
    <name type="scientific">Candida dubliniensis (strain CD36 / ATCC MYA-646 / CBS 7987 / NCPF 3949 / NRRL Y-17841)</name>
    <name type="common">Yeast</name>
    <dbReference type="NCBI Taxonomy" id="573826"/>
    <lineage>
        <taxon>Eukaryota</taxon>
        <taxon>Fungi</taxon>
        <taxon>Dikarya</taxon>
        <taxon>Ascomycota</taxon>
        <taxon>Saccharomycotina</taxon>
        <taxon>Pichiomycetes</taxon>
        <taxon>Debaryomycetaceae</taxon>
        <taxon>Candida/Lodderomyces clade</taxon>
        <taxon>Candida</taxon>
    </lineage>
</organism>
<feature type="compositionally biased region" description="Polar residues" evidence="8">
    <location>
        <begin position="160"/>
        <end position="183"/>
    </location>
</feature>
<dbReference type="VEuPathDB" id="FungiDB:CD36_12600"/>
<feature type="compositionally biased region" description="Low complexity" evidence="8">
    <location>
        <begin position="853"/>
        <end position="868"/>
    </location>
</feature>
<evidence type="ECO:0000256" key="7">
    <source>
        <dbReference type="ARBA" id="ARBA00023242"/>
    </source>
</evidence>
<keyword evidence="7" id="KW-0539">Nucleus</keyword>
<evidence type="ECO:0000256" key="6">
    <source>
        <dbReference type="ARBA" id="ARBA00023163"/>
    </source>
</evidence>
<dbReference type="RefSeq" id="XP_002417899.1">
    <property type="nucleotide sequence ID" value="XM_002417854.1"/>
</dbReference>
<dbReference type="InterPro" id="IPR001138">
    <property type="entry name" value="Zn2Cys6_DnaBD"/>
</dbReference>
<evidence type="ECO:0000256" key="2">
    <source>
        <dbReference type="ARBA" id="ARBA00022723"/>
    </source>
</evidence>
<keyword evidence="4" id="KW-0805">Transcription regulation</keyword>
<dbReference type="PROSITE" id="PS50048">
    <property type="entry name" value="ZN2_CY6_FUNGAL_2"/>
    <property type="match status" value="1"/>
</dbReference>
<dbReference type="InterPro" id="IPR051615">
    <property type="entry name" value="Transcr_Regulatory_Elem"/>
</dbReference>
<dbReference type="GeneID" id="8045451"/>
<feature type="region of interest" description="Disordered" evidence="8">
    <location>
        <begin position="835"/>
        <end position="869"/>
    </location>
</feature>
<evidence type="ECO:0000313" key="12">
    <source>
        <dbReference type="Proteomes" id="UP000002605"/>
    </source>
</evidence>
<dbReference type="SMART" id="SM00906">
    <property type="entry name" value="Fungal_trans"/>
    <property type="match status" value="1"/>
</dbReference>
<dbReference type="PANTHER" id="PTHR31313">
    <property type="entry name" value="TY1 ENHANCER ACTIVATOR"/>
    <property type="match status" value="1"/>
</dbReference>
<keyword evidence="2" id="KW-0479">Metal-binding</keyword>
<comment type="subcellular location">
    <subcellularLocation>
        <location evidence="1">Nucleus</location>
    </subcellularLocation>
</comment>
<evidence type="ECO:0000256" key="4">
    <source>
        <dbReference type="ARBA" id="ARBA00023015"/>
    </source>
</evidence>
<dbReference type="HOGENOM" id="CLU_013081_0_0_1"/>
<evidence type="ECO:0000313" key="10">
    <source>
        <dbReference type="CGD" id="CAL0000160548"/>
    </source>
</evidence>
<dbReference type="eggNOG" id="ENOG502QPW5">
    <property type="taxonomic scope" value="Eukaryota"/>
</dbReference>
<protein>
    <recommendedName>
        <fullName evidence="9">Zn(2)-C6 fungal-type domain-containing protein</fullName>
    </recommendedName>
</protein>
<dbReference type="AlphaFoldDB" id="B9W9X9"/>
<dbReference type="GO" id="GO:0003677">
    <property type="term" value="F:DNA binding"/>
    <property type="evidence" value="ECO:0007669"/>
    <property type="project" value="UniProtKB-KW"/>
</dbReference>
<dbReference type="Proteomes" id="UP000002605">
    <property type="component" value="Chromosome 1"/>
</dbReference>
<sequence length="899" mass="103175">MTPSTTKRVQQRRSTSCKLCRTIKRKCDGNTPCSNCIRREQECVYPEVDKRKKRYSIEYITNLENLNQQLQQQIQSIINLKDNPGQLNLKLSELVESSGHFSDNTETRSDSSYGSPVLSKSDAPGNGYNLVGEVGTSRVHGSNFHLHQNHYQNHQDHPHQQQSASESSTKSLPDSPYSVSSTSPQILRFPSQQFQQQTRQNLFRQTGLQSHCPVSASTSSPNTPSGNGSVSNDRTPPPSLPVLPTTGSALPTLLPQPRPDFDFTPKFFRGPSGKSNMAFGASTVYDADESMVMNVNQIQERWGNTIKLAKLKNVPEADDKSQSPQVIKKGRAETIEMITNERAKKYFDLAFKYFDRPILCYLIDRPKTTKLYEEICTNKNDLSKIEDILGMFPTNQFISIELIAALIASGALYDDNLDCVREYLTLSKTEMFIDSSGCLTFNESSYPKLQAMLVSALLELGLGELTTAWELSGFALRMGLDLGFDNFVKDGPDKDVNDLKNLVFWGSYIIDKYAGLIFGRITMLYVPPGTPMMFAKTEDDKLPHLAQLIIESQPMISCIYETLPYKDAEHSKRNFLHRYDLLQGYNQRLEEWKNSLPEKFYWNKEILINTVSDESVDHSLKIAYYLIFLIMNKPFLKLPIGSDLNAFSGIVDEIEIIMKYIPDDKYLLNLVMYYVLVLLIQSLSAQVSYTNINNYNQNLKFLHQLLFFVERMSKTLRVDVWLICKKVHSNFQNRSKELEELMRQFGEKLEPKYEHPSIIQHEQSYVQQQQREPQHHHHHHHPQQQQQFKHDEDTSREHLSQYSDSQTNGKINPCDNMLQNDQFIKMVDTLFESDMGNGQQQDQQHQEHDFEEQNYQQQEPQQIPSQPELLDPTLFNSMLNENGSTFNSIFSFDSEGFGL</sequence>
<dbReference type="PANTHER" id="PTHR31313:SF81">
    <property type="entry name" value="TY1 ENHANCER ACTIVATOR"/>
    <property type="match status" value="1"/>
</dbReference>
<dbReference type="CDD" id="cd00067">
    <property type="entry name" value="GAL4"/>
    <property type="match status" value="1"/>
</dbReference>